<gene>
    <name evidence="2" type="ORF">DSCOOX_23370</name>
</gene>
<dbReference type="Proteomes" id="UP000422108">
    <property type="component" value="Chromosome"/>
</dbReference>
<dbReference type="RefSeq" id="WP_155310387.1">
    <property type="nucleotide sequence ID" value="NZ_AP021879.1"/>
</dbReference>
<accession>A0A5K8A9D0</accession>
<dbReference type="InterPro" id="IPR011576">
    <property type="entry name" value="Pyridox_Oxase_N"/>
</dbReference>
<dbReference type="PANTHER" id="PTHR40660:SF1">
    <property type="entry name" value="5'-PHOSPHATE OXIDASE PUTATIVE DOMAIN-CONTAINING PROTEIN-RELATED"/>
    <property type="match status" value="1"/>
</dbReference>
<evidence type="ECO:0000259" key="1">
    <source>
        <dbReference type="Pfam" id="PF01243"/>
    </source>
</evidence>
<dbReference type="SUPFAM" id="SSF50475">
    <property type="entry name" value="FMN-binding split barrel"/>
    <property type="match status" value="1"/>
</dbReference>
<name>A0A5K8A9D0_9BACT</name>
<sequence>MRINNEIQDVLANSIIYLATASKNGIPNVVPIGGKKLIDDQTLLIVDVLLNKTKQNILENPLVAIIVEDLKREKPISCQLKGTAKFYMDGEYLQEAKLVSENAWARREKAGHKKKYKVRSALLVSVEEIYSNMHGGRKIAEEPA</sequence>
<evidence type="ECO:0000313" key="2">
    <source>
        <dbReference type="EMBL" id="BBO89157.1"/>
    </source>
</evidence>
<proteinExistence type="predicted"/>
<dbReference type="PANTHER" id="PTHR40660">
    <property type="entry name" value="5'-PHOSPHATE OXIDASE PUTATIVE DOMAIN-CONTAINING PROTEIN-RELATED"/>
    <property type="match status" value="1"/>
</dbReference>
<reference evidence="2 3" key="1">
    <citation type="submission" date="2019-11" db="EMBL/GenBank/DDBJ databases">
        <title>Comparative genomics of hydrocarbon-degrading Desulfosarcina strains.</title>
        <authorList>
            <person name="Watanabe M."/>
            <person name="Kojima H."/>
            <person name="Fukui M."/>
        </authorList>
    </citation>
    <scope>NUCLEOTIDE SEQUENCE [LARGE SCALE GENOMIC DNA]</scope>
    <source>
        <strain evidence="3">oXyS1</strain>
    </source>
</reference>
<feature type="domain" description="Pyridoxamine 5'-phosphate oxidase N-terminal" evidence="1">
    <location>
        <begin position="6"/>
        <end position="129"/>
    </location>
</feature>
<keyword evidence="3" id="KW-1185">Reference proteome</keyword>
<organism evidence="2 3">
    <name type="scientific">Desulfosarcina ovata subsp. ovata</name>
    <dbReference type="NCBI Taxonomy" id="2752305"/>
    <lineage>
        <taxon>Bacteria</taxon>
        <taxon>Pseudomonadati</taxon>
        <taxon>Thermodesulfobacteriota</taxon>
        <taxon>Desulfobacteria</taxon>
        <taxon>Desulfobacterales</taxon>
        <taxon>Desulfosarcinaceae</taxon>
        <taxon>Desulfosarcina</taxon>
    </lineage>
</organism>
<dbReference type="AlphaFoldDB" id="A0A5K8A9D0"/>
<dbReference type="EMBL" id="AP021879">
    <property type="protein sequence ID" value="BBO89157.1"/>
    <property type="molecule type" value="Genomic_DNA"/>
</dbReference>
<protein>
    <recommendedName>
        <fullName evidence="1">Pyridoxamine 5'-phosphate oxidase N-terminal domain-containing protein</fullName>
    </recommendedName>
</protein>
<dbReference type="Pfam" id="PF01243">
    <property type="entry name" value="PNPOx_N"/>
    <property type="match status" value="1"/>
</dbReference>
<dbReference type="Gene3D" id="2.30.110.10">
    <property type="entry name" value="Electron Transport, Fmn-binding Protein, Chain A"/>
    <property type="match status" value="1"/>
</dbReference>
<dbReference type="InterPro" id="IPR012349">
    <property type="entry name" value="Split_barrel_FMN-bd"/>
</dbReference>
<evidence type="ECO:0000313" key="3">
    <source>
        <dbReference type="Proteomes" id="UP000422108"/>
    </source>
</evidence>